<comment type="subcellular location">
    <subcellularLocation>
        <location evidence="1">Cell membrane</location>
        <topology evidence="1">Multi-pass membrane protein</topology>
    </subcellularLocation>
</comment>
<dbReference type="Gene3D" id="1.10.1760.20">
    <property type="match status" value="1"/>
</dbReference>
<dbReference type="OrthoDB" id="77276at2157"/>
<dbReference type="GO" id="GO:0071555">
    <property type="term" value="P:cell wall organization"/>
    <property type="evidence" value="ECO:0007669"/>
    <property type="project" value="InterPro"/>
</dbReference>
<feature type="transmembrane region" description="Helical" evidence="7">
    <location>
        <begin position="16"/>
        <end position="37"/>
    </location>
</feature>
<keyword evidence="2" id="KW-1003">Cell membrane</keyword>
<feature type="transmembrane region" description="Helical" evidence="7">
    <location>
        <begin position="242"/>
        <end position="261"/>
    </location>
</feature>
<feature type="transmembrane region" description="Helical" evidence="7">
    <location>
        <begin position="209"/>
        <end position="230"/>
    </location>
</feature>
<dbReference type="InterPro" id="IPR011620">
    <property type="entry name" value="Sig_transdc_His_kinase_LytS_TM"/>
</dbReference>
<feature type="transmembrane region" description="Helical" evidence="7">
    <location>
        <begin position="178"/>
        <end position="202"/>
    </location>
</feature>
<evidence type="ECO:0000256" key="1">
    <source>
        <dbReference type="ARBA" id="ARBA00004651"/>
    </source>
</evidence>
<feature type="transmembrane region" description="Helical" evidence="7">
    <location>
        <begin position="49"/>
        <end position="67"/>
    </location>
</feature>
<evidence type="ECO:0000313" key="9">
    <source>
        <dbReference type="EMBL" id="SDA67453.1"/>
    </source>
</evidence>
<evidence type="ECO:0000313" key="10">
    <source>
        <dbReference type="Proteomes" id="UP000323439"/>
    </source>
</evidence>
<feature type="coiled-coil region" evidence="6">
    <location>
        <begin position="296"/>
        <end position="343"/>
    </location>
</feature>
<evidence type="ECO:0000256" key="4">
    <source>
        <dbReference type="ARBA" id="ARBA00022989"/>
    </source>
</evidence>
<keyword evidence="9" id="KW-0418">Kinase</keyword>
<evidence type="ECO:0000259" key="8">
    <source>
        <dbReference type="Pfam" id="PF07694"/>
    </source>
</evidence>
<gene>
    <name evidence="9" type="ORF">SAMN02910315_02085</name>
</gene>
<keyword evidence="9" id="KW-0808">Transferase</keyword>
<keyword evidence="10" id="KW-1185">Reference proteome</keyword>
<feature type="transmembrane region" description="Helical" evidence="7">
    <location>
        <begin position="273"/>
        <end position="292"/>
    </location>
</feature>
<evidence type="ECO:0000256" key="5">
    <source>
        <dbReference type="ARBA" id="ARBA00023136"/>
    </source>
</evidence>
<keyword evidence="5 7" id="KW-0472">Membrane</keyword>
<feature type="transmembrane region" description="Helical" evidence="7">
    <location>
        <begin position="114"/>
        <end position="134"/>
    </location>
</feature>
<keyword evidence="4 7" id="KW-1133">Transmembrane helix</keyword>
<dbReference type="EMBL" id="FMXB01000020">
    <property type="protein sequence ID" value="SDA67453.1"/>
    <property type="molecule type" value="Genomic_DNA"/>
</dbReference>
<dbReference type="RefSeq" id="WP_149732574.1">
    <property type="nucleotide sequence ID" value="NZ_FMXB01000020.1"/>
</dbReference>
<evidence type="ECO:0000256" key="6">
    <source>
        <dbReference type="SAM" id="Coils"/>
    </source>
</evidence>
<reference evidence="9 10" key="1">
    <citation type="submission" date="2016-10" db="EMBL/GenBank/DDBJ databases">
        <authorList>
            <person name="Varghese N."/>
            <person name="Submissions S."/>
        </authorList>
    </citation>
    <scope>NUCLEOTIDE SEQUENCE [LARGE SCALE GENOMIC DNA]</scope>
    <source>
        <strain evidence="9 10">DSM 16643</strain>
    </source>
</reference>
<keyword evidence="6" id="KW-0175">Coiled coil</keyword>
<feature type="transmembrane region" description="Helical" evidence="7">
    <location>
        <begin position="146"/>
        <end position="166"/>
    </location>
</feature>
<dbReference type="Proteomes" id="UP000323439">
    <property type="component" value="Unassembled WGS sequence"/>
</dbReference>
<accession>A0A1G5XAJ7</accession>
<protein>
    <submittedName>
        <fullName evidence="9">Two-component system, LytT family, sensor kinase</fullName>
    </submittedName>
</protein>
<evidence type="ECO:0000256" key="3">
    <source>
        <dbReference type="ARBA" id="ARBA00022692"/>
    </source>
</evidence>
<evidence type="ECO:0000256" key="7">
    <source>
        <dbReference type="SAM" id="Phobius"/>
    </source>
</evidence>
<name>A0A1G5XAJ7_9EURY</name>
<organism evidence="9 10">
    <name type="scientific">Methanobrevibacter millerae</name>
    <dbReference type="NCBI Taxonomy" id="230361"/>
    <lineage>
        <taxon>Archaea</taxon>
        <taxon>Methanobacteriati</taxon>
        <taxon>Methanobacteriota</taxon>
        <taxon>Methanomada group</taxon>
        <taxon>Methanobacteria</taxon>
        <taxon>Methanobacteriales</taxon>
        <taxon>Methanobacteriaceae</taxon>
        <taxon>Methanobrevibacter</taxon>
    </lineage>
</organism>
<dbReference type="GO" id="GO:0005886">
    <property type="term" value="C:plasma membrane"/>
    <property type="evidence" value="ECO:0007669"/>
    <property type="project" value="UniProtKB-SubCell"/>
</dbReference>
<evidence type="ECO:0000256" key="2">
    <source>
        <dbReference type="ARBA" id="ARBA00022475"/>
    </source>
</evidence>
<proteinExistence type="predicted"/>
<keyword evidence="3 7" id="KW-0812">Transmembrane</keyword>
<dbReference type="Pfam" id="PF07694">
    <property type="entry name" value="5TM-5TMR_LYT"/>
    <property type="match status" value="1"/>
</dbReference>
<dbReference type="GO" id="GO:0000155">
    <property type="term" value="F:phosphorelay sensor kinase activity"/>
    <property type="evidence" value="ECO:0007669"/>
    <property type="project" value="InterPro"/>
</dbReference>
<sequence length="343" mass="38242">MAKDKLKSTNKKQMMNAIYLILIISNIILFIGLIGYYSKTGINVQLQTYEYFSSVVPTVIIIGFITAKLSGLREKGGLLYELGALIMITIISIMTSYFGEKANTAELFGPYLEMFRILSITLIFILLATMLKPFKEIIRGKFTKRNIFVCFIIFALLALYATYFTIDVDGAPANVRCMVVMISGLFGGPFVGIPVGIISAAYRFSMGGVTALPCAVSTVISGIVGSLFFILNDKKFPRPLEAIIIMFLFTGFEMLMVVVMTPSDISFPFIHNLYPEMLFASVVGIILFSLAIKTRKEDMESSNGEKESIIEELKDNLDSSDEIKALKDEIRTLKKDIENLKKE</sequence>
<feature type="transmembrane region" description="Helical" evidence="7">
    <location>
        <begin position="79"/>
        <end position="99"/>
    </location>
</feature>
<dbReference type="AlphaFoldDB" id="A0A1G5XAJ7"/>
<feature type="domain" description="Signal transduction histidine kinase 5TM receptor LytS transmembrane region" evidence="8">
    <location>
        <begin position="133"/>
        <end position="294"/>
    </location>
</feature>